<dbReference type="RefSeq" id="WP_073153996.1">
    <property type="nucleotide sequence ID" value="NZ_FQVL01000002.1"/>
</dbReference>
<organism evidence="4 5">
    <name type="scientific">Seinonella peptonophila</name>
    <dbReference type="NCBI Taxonomy" id="112248"/>
    <lineage>
        <taxon>Bacteria</taxon>
        <taxon>Bacillati</taxon>
        <taxon>Bacillota</taxon>
        <taxon>Bacilli</taxon>
        <taxon>Bacillales</taxon>
        <taxon>Thermoactinomycetaceae</taxon>
        <taxon>Seinonella</taxon>
    </lineage>
</organism>
<dbReference type="SMART" id="SM00116">
    <property type="entry name" value="CBS"/>
    <property type="match status" value="2"/>
</dbReference>
<dbReference type="AlphaFoldDB" id="A0A1M4VM48"/>
<keyword evidence="1 2" id="KW-0129">CBS domain</keyword>
<name>A0A1M4VM48_9BACL</name>
<sequence>MKVKDVMTVDVKTVQSTDNLFLAACIMRDENVGLIPVVDEGRLVGVITDRDLAVRGIAEKRPNSTEVKALMSTVLVSATPEMNLEEAAHMMGNAQIRRLPVVEKEQLVGILAIADLATDGEQGQMSEAMSEISEAYHDDRSNRIPNAPLH</sequence>
<dbReference type="SUPFAM" id="SSF54631">
    <property type="entry name" value="CBS-domain pair"/>
    <property type="match status" value="1"/>
</dbReference>
<dbReference type="InterPro" id="IPR046342">
    <property type="entry name" value="CBS_dom_sf"/>
</dbReference>
<dbReference type="STRING" id="112248.SAMN05444392_102422"/>
<dbReference type="PROSITE" id="PS51371">
    <property type="entry name" value="CBS"/>
    <property type="match status" value="2"/>
</dbReference>
<evidence type="ECO:0000259" key="3">
    <source>
        <dbReference type="PROSITE" id="PS51371"/>
    </source>
</evidence>
<dbReference type="PANTHER" id="PTHR43080:SF2">
    <property type="entry name" value="CBS DOMAIN-CONTAINING PROTEIN"/>
    <property type="match status" value="1"/>
</dbReference>
<protein>
    <submittedName>
        <fullName evidence="4">CBS domain-containing protein</fullName>
    </submittedName>
</protein>
<dbReference type="Pfam" id="PF00571">
    <property type="entry name" value="CBS"/>
    <property type="match status" value="2"/>
</dbReference>
<dbReference type="InterPro" id="IPR000644">
    <property type="entry name" value="CBS_dom"/>
</dbReference>
<reference evidence="4 5" key="1">
    <citation type="submission" date="2016-11" db="EMBL/GenBank/DDBJ databases">
        <authorList>
            <person name="Jaros S."/>
            <person name="Januszkiewicz K."/>
            <person name="Wedrychowicz H."/>
        </authorList>
    </citation>
    <scope>NUCLEOTIDE SEQUENCE [LARGE SCALE GENOMIC DNA]</scope>
    <source>
        <strain evidence="4 5">DSM 44666</strain>
    </source>
</reference>
<dbReference type="Proteomes" id="UP000184476">
    <property type="component" value="Unassembled WGS sequence"/>
</dbReference>
<evidence type="ECO:0000256" key="1">
    <source>
        <dbReference type="ARBA" id="ARBA00023122"/>
    </source>
</evidence>
<dbReference type="EMBL" id="FQVL01000002">
    <property type="protein sequence ID" value="SHE69870.1"/>
    <property type="molecule type" value="Genomic_DNA"/>
</dbReference>
<gene>
    <name evidence="4" type="ORF">SAMN05444392_102422</name>
</gene>
<dbReference type="Gene3D" id="3.10.580.10">
    <property type="entry name" value="CBS-domain"/>
    <property type="match status" value="1"/>
</dbReference>
<dbReference type="InterPro" id="IPR051257">
    <property type="entry name" value="Diverse_CBS-Domain"/>
</dbReference>
<dbReference type="OrthoDB" id="9802114at2"/>
<keyword evidence="5" id="KW-1185">Reference proteome</keyword>
<dbReference type="CDD" id="cd04622">
    <property type="entry name" value="CBS_pair_HRP1_like"/>
    <property type="match status" value="1"/>
</dbReference>
<feature type="domain" description="CBS" evidence="3">
    <location>
        <begin position="7"/>
        <end position="65"/>
    </location>
</feature>
<feature type="domain" description="CBS" evidence="3">
    <location>
        <begin position="71"/>
        <end position="127"/>
    </location>
</feature>
<evidence type="ECO:0000313" key="5">
    <source>
        <dbReference type="Proteomes" id="UP000184476"/>
    </source>
</evidence>
<dbReference type="PANTHER" id="PTHR43080">
    <property type="entry name" value="CBS DOMAIN-CONTAINING PROTEIN CBSX3, MITOCHONDRIAL"/>
    <property type="match status" value="1"/>
</dbReference>
<evidence type="ECO:0000313" key="4">
    <source>
        <dbReference type="EMBL" id="SHE69870.1"/>
    </source>
</evidence>
<evidence type="ECO:0000256" key="2">
    <source>
        <dbReference type="PROSITE-ProRule" id="PRU00703"/>
    </source>
</evidence>
<proteinExistence type="predicted"/>
<accession>A0A1M4VM48</accession>